<evidence type="ECO:0000313" key="2">
    <source>
        <dbReference type="EMBL" id="MDY0394774.1"/>
    </source>
</evidence>
<accession>A0ABU5C6C1</accession>
<feature type="transmembrane region" description="Helical" evidence="1">
    <location>
        <begin position="29"/>
        <end position="49"/>
    </location>
</feature>
<proteinExistence type="predicted"/>
<dbReference type="RefSeq" id="WP_390354163.1">
    <property type="nucleotide sequence ID" value="NZ_JBHUIZ010000005.1"/>
</dbReference>
<reference evidence="2 3" key="1">
    <citation type="submission" date="2023-10" db="EMBL/GenBank/DDBJ databases">
        <title>Virgibacillus halophilus 5B73C genome.</title>
        <authorList>
            <person name="Miliotis G."/>
            <person name="Sengupta P."/>
            <person name="Hameed A."/>
            <person name="Chuvochina M."/>
            <person name="Mcdonagh F."/>
            <person name="Simpson A.C."/>
            <person name="Singh N.K."/>
            <person name="Rekha P.D."/>
            <person name="Raman K."/>
            <person name="Hugenholtz P."/>
            <person name="Venkateswaran K."/>
        </authorList>
    </citation>
    <scope>NUCLEOTIDE SEQUENCE [LARGE SCALE GENOMIC DNA]</scope>
    <source>
        <strain evidence="2 3">5B73C</strain>
    </source>
</reference>
<sequence>MVTAFQVLLIIIMAITALGAIGEKDRKQASNMAWVCVCSMTAFIAATVWL</sequence>
<keyword evidence="1" id="KW-0812">Transmembrane</keyword>
<evidence type="ECO:0000256" key="1">
    <source>
        <dbReference type="SAM" id="Phobius"/>
    </source>
</evidence>
<dbReference type="Proteomes" id="UP001281447">
    <property type="component" value="Unassembled WGS sequence"/>
</dbReference>
<keyword evidence="1" id="KW-0472">Membrane</keyword>
<organism evidence="2 3">
    <name type="scientific">Tigheibacillus halophilus</name>
    <dbReference type="NCBI Taxonomy" id="361280"/>
    <lineage>
        <taxon>Bacteria</taxon>
        <taxon>Bacillati</taxon>
        <taxon>Bacillota</taxon>
        <taxon>Bacilli</taxon>
        <taxon>Bacillales</taxon>
        <taxon>Bacillaceae</taxon>
        <taxon>Tigheibacillus</taxon>
    </lineage>
</organism>
<comment type="caution">
    <text evidence="2">The sequence shown here is derived from an EMBL/GenBank/DDBJ whole genome shotgun (WGS) entry which is preliminary data.</text>
</comment>
<gene>
    <name evidence="2" type="ORF">RWE15_10305</name>
</gene>
<evidence type="ECO:0000313" key="3">
    <source>
        <dbReference type="Proteomes" id="UP001281447"/>
    </source>
</evidence>
<keyword evidence="1" id="KW-1133">Transmembrane helix</keyword>
<dbReference type="EMBL" id="JAWDIP010000003">
    <property type="protein sequence ID" value="MDY0394774.1"/>
    <property type="molecule type" value="Genomic_DNA"/>
</dbReference>
<name>A0ABU5C6C1_9BACI</name>
<keyword evidence="3" id="KW-1185">Reference proteome</keyword>
<protein>
    <submittedName>
        <fullName evidence="2">Uncharacterized protein</fullName>
    </submittedName>
</protein>